<dbReference type="GeneID" id="303167580"/>
<dbReference type="EMBL" id="JAWXXT010000002">
    <property type="protein sequence ID" value="MDX5979592.1"/>
    <property type="molecule type" value="Genomic_DNA"/>
</dbReference>
<name>A0AAJ2RX80_9GAMM</name>
<dbReference type="AlphaFoldDB" id="A0AAJ2RX80"/>
<dbReference type="RefSeq" id="WP_198349994.1">
    <property type="nucleotide sequence ID" value="NZ_JABASV010000012.1"/>
</dbReference>
<dbReference type="Proteomes" id="UP001276761">
    <property type="component" value="Unassembled WGS sequence"/>
</dbReference>
<accession>A0AAJ2RX80</accession>
<reference evidence="1" key="1">
    <citation type="submission" date="2023-11" db="EMBL/GenBank/DDBJ databases">
        <title>MicrobeMod: A computational toolkit for identifying prokaryotic methylation and restriction-modification with nanopore sequencing.</title>
        <authorList>
            <person name="Crits-Christoph A."/>
            <person name="Kang S.C."/>
            <person name="Lee H."/>
            <person name="Ostrov N."/>
        </authorList>
    </citation>
    <scope>NUCLEOTIDE SEQUENCE</scope>
    <source>
        <strain evidence="1">ATCC BAA-953</strain>
    </source>
</reference>
<organism evidence="1 2">
    <name type="scientific">Vreelandella alkaliphila</name>
    <dbReference type="NCBI Taxonomy" id="272774"/>
    <lineage>
        <taxon>Bacteria</taxon>
        <taxon>Pseudomonadati</taxon>
        <taxon>Pseudomonadota</taxon>
        <taxon>Gammaproteobacteria</taxon>
        <taxon>Oceanospirillales</taxon>
        <taxon>Halomonadaceae</taxon>
        <taxon>Vreelandella</taxon>
    </lineage>
</organism>
<evidence type="ECO:0000313" key="2">
    <source>
        <dbReference type="Proteomes" id="UP001276761"/>
    </source>
</evidence>
<proteinExistence type="predicted"/>
<sequence>MSDFKREERYIVVKISDFHPEQEQTIRDRLNIFGVPTRECVVVEHDWPIYEQVWDMVQRMVEGREQSELDPKMLNHFTCERVDNAGGTPGFTLFMTKMGASHTYQLYQNEAEALHFNLGKALGINPDANLARIAELEEREQALAAHVERLSELLKPLAGDNLAGAGEYVTKVVYALWDSPKTSLAHRDADTIASLTFPTMLRKMWSGGEVQQWLNEQALEKRRQAEGGA</sequence>
<comment type="caution">
    <text evidence="1">The sequence shown here is derived from an EMBL/GenBank/DDBJ whole genome shotgun (WGS) entry which is preliminary data.</text>
</comment>
<gene>
    <name evidence="1" type="ORF">SIL78_18755</name>
</gene>
<evidence type="ECO:0000313" key="1">
    <source>
        <dbReference type="EMBL" id="MDX5979592.1"/>
    </source>
</evidence>
<protein>
    <submittedName>
        <fullName evidence="1">Uncharacterized protein</fullName>
    </submittedName>
</protein>